<gene>
    <name evidence="1" type="ORF">EV193_101902</name>
</gene>
<reference evidence="1 2" key="1">
    <citation type="submission" date="2019-02" db="EMBL/GenBank/DDBJ databases">
        <title>Genomic Encyclopedia of Type Strains, Phase IV (KMG-IV): sequencing the most valuable type-strain genomes for metagenomic binning, comparative biology and taxonomic classification.</title>
        <authorList>
            <person name="Goeker M."/>
        </authorList>
    </citation>
    <scope>NUCLEOTIDE SEQUENCE [LARGE SCALE GENOMIC DNA]</scope>
    <source>
        <strain evidence="1 2">DSM 101727</strain>
    </source>
</reference>
<sequence length="117" mass="12393">MPVTGEDVPLACVALQASPTQAADADDEIEFKGADGPQSFAFLDPRFESGASAPDWLLHTMAFATWPYDGGASTCGRTGRVSVAPDHAQLEHVFESCVRVVGWQGSGVRVSRSGLIR</sequence>
<dbReference type="EMBL" id="SGWQ01000001">
    <property type="protein sequence ID" value="RZS45018.1"/>
    <property type="molecule type" value="Genomic_DNA"/>
</dbReference>
<evidence type="ECO:0000313" key="1">
    <source>
        <dbReference type="EMBL" id="RZS45018.1"/>
    </source>
</evidence>
<protein>
    <submittedName>
        <fullName evidence="1">Uncharacterized protein</fullName>
    </submittedName>
</protein>
<proteinExistence type="predicted"/>
<accession>A0A4Q7L5T8</accession>
<dbReference type="AlphaFoldDB" id="A0A4Q7L5T8"/>
<dbReference type="Proteomes" id="UP000294257">
    <property type="component" value="Unassembled WGS sequence"/>
</dbReference>
<name>A0A4Q7L5T8_9PSEU</name>
<comment type="caution">
    <text evidence="1">The sequence shown here is derived from an EMBL/GenBank/DDBJ whole genome shotgun (WGS) entry which is preliminary data.</text>
</comment>
<keyword evidence="2" id="KW-1185">Reference proteome</keyword>
<evidence type="ECO:0000313" key="2">
    <source>
        <dbReference type="Proteomes" id="UP000294257"/>
    </source>
</evidence>
<organism evidence="1 2">
    <name type="scientific">Herbihabitans rhizosphaerae</name>
    <dbReference type="NCBI Taxonomy" id="1872711"/>
    <lineage>
        <taxon>Bacteria</taxon>
        <taxon>Bacillati</taxon>
        <taxon>Actinomycetota</taxon>
        <taxon>Actinomycetes</taxon>
        <taxon>Pseudonocardiales</taxon>
        <taxon>Pseudonocardiaceae</taxon>
        <taxon>Herbihabitans</taxon>
    </lineage>
</organism>